<dbReference type="PROSITE" id="PS50158">
    <property type="entry name" value="ZF_CCHC"/>
    <property type="match status" value="1"/>
</dbReference>
<keyword evidence="5" id="KW-1185">Reference proteome</keyword>
<dbReference type="Proteomes" id="UP001172457">
    <property type="component" value="Chromosome 7"/>
</dbReference>
<evidence type="ECO:0000256" key="2">
    <source>
        <dbReference type="SAM" id="MobiDB-lite"/>
    </source>
</evidence>
<dbReference type="Pfam" id="PF22936">
    <property type="entry name" value="Pol_BBD"/>
    <property type="match status" value="1"/>
</dbReference>
<sequence>MIVLRHERKWYVLEEPLGEAPPANTPAAVRNAHKKHSDDLLYVACLMLATMSPDLQARLINTNAYDMIRQLRDMFQTQARTERYDATKAFNECKMIKGTLVSDDVMKMKRHLDHLERLGHPVPLQLATDTILNSLSDDYKPFVVNYNMNNMEKSIAELHSMLKTAELNMGTKNKTKDVLMVRDGGVKKKHGHTSTSKGKGPVQAVHSAPKKGKGKGKGKKVKPNKARTENRCFTCNEVGIKLVSSFHSKLVRDNLSLWEHDKLLNNSYKCCRPKVAQIFDRVANIGRDPRLRLLLGNSHKFGSGITEKPIKQTKSLKSNLMRDTKDAAKGTSLALVSNAPQPSQNLISTVTITEIEDSRNLAGKQTSVSPSLSLLLTSLKPLLVIRLPLPVSNVRAKDTLPLNAGTRRISSLNPQHQLPRIESKGLIAEGKGWDESSEESSNEEDTNEVTCLMAIVEETEPAVMAQLKDIPEEEVPATPASTSDLPQVPTPSPSDTMTAMDALTIDLYNALNGKSSAEKLKECHEKLKELAVFEANQVHANQILCIEREQAIADREKALVELNLEKVTVKSWADASEKVDEIISSQRNPKNRTCFGFVKGKQHAMDKPDKSNLKFGMFITSDSNSQNSSSISKDEASTSVQPPKNSKGKNLPNHPPKPKKQNHKTPKVLGGGILGPGPAHLKFKHPKGPSKTRTYRNCYHCGQNDHIASKCPHATKAERAAKVKIGPKANKSAKGKKPLVTKTATIHYPVNTETSVKTDDVASTSISLVVYEAAESSVTYDPDDSSFADPDGPNFMWGNGIWYLDSGCSKHMTGNKHVLDDYKEEGPSKSKTYRNCYHSGQNDHIASKCPHATKAEKAAKVKKGPKANKSAKGKKPLVTETASIPDPVNTETSVKTNDVASTSTALVVYEVAESLFTYVPDDSSFADPDRPNFMWVPKTN</sequence>
<keyword evidence="1" id="KW-0863">Zinc-finger</keyword>
<protein>
    <recommendedName>
        <fullName evidence="3">CCHC-type domain-containing protein</fullName>
    </recommendedName>
</protein>
<evidence type="ECO:0000313" key="4">
    <source>
        <dbReference type="EMBL" id="KAJ9541838.1"/>
    </source>
</evidence>
<dbReference type="GO" id="GO:0003676">
    <property type="term" value="F:nucleic acid binding"/>
    <property type="evidence" value="ECO:0007669"/>
    <property type="project" value="InterPro"/>
</dbReference>
<name>A0AA38T0D9_9ASTR</name>
<organism evidence="4 5">
    <name type="scientific">Centaurea solstitialis</name>
    <name type="common">yellow star-thistle</name>
    <dbReference type="NCBI Taxonomy" id="347529"/>
    <lineage>
        <taxon>Eukaryota</taxon>
        <taxon>Viridiplantae</taxon>
        <taxon>Streptophyta</taxon>
        <taxon>Embryophyta</taxon>
        <taxon>Tracheophyta</taxon>
        <taxon>Spermatophyta</taxon>
        <taxon>Magnoliopsida</taxon>
        <taxon>eudicotyledons</taxon>
        <taxon>Gunneridae</taxon>
        <taxon>Pentapetalae</taxon>
        <taxon>asterids</taxon>
        <taxon>campanulids</taxon>
        <taxon>Asterales</taxon>
        <taxon>Asteraceae</taxon>
        <taxon>Carduoideae</taxon>
        <taxon>Cardueae</taxon>
        <taxon>Centaureinae</taxon>
        <taxon>Centaurea</taxon>
    </lineage>
</organism>
<proteinExistence type="predicted"/>
<keyword evidence="1" id="KW-0862">Zinc</keyword>
<dbReference type="SMART" id="SM00343">
    <property type="entry name" value="ZnF_C2HC"/>
    <property type="match status" value="2"/>
</dbReference>
<dbReference type="Pfam" id="PF14223">
    <property type="entry name" value="Retrotran_gag_2"/>
    <property type="match status" value="1"/>
</dbReference>
<feature type="region of interest" description="Disordered" evidence="2">
    <location>
        <begin position="858"/>
        <end position="884"/>
    </location>
</feature>
<feature type="region of interest" description="Disordered" evidence="2">
    <location>
        <begin position="473"/>
        <end position="494"/>
    </location>
</feature>
<keyword evidence="1" id="KW-0479">Metal-binding</keyword>
<dbReference type="GO" id="GO:0008270">
    <property type="term" value="F:zinc ion binding"/>
    <property type="evidence" value="ECO:0007669"/>
    <property type="project" value="UniProtKB-KW"/>
</dbReference>
<reference evidence="4" key="1">
    <citation type="submission" date="2023-03" db="EMBL/GenBank/DDBJ databases">
        <title>Chromosome-scale reference genome and RAD-based genetic map of yellow starthistle (Centaurea solstitialis) reveal putative structural variation and QTLs associated with invader traits.</title>
        <authorList>
            <person name="Reatini B."/>
            <person name="Cang F.A."/>
            <person name="Jiang Q."/>
            <person name="Mckibben M.T.W."/>
            <person name="Barker M.S."/>
            <person name="Rieseberg L.H."/>
            <person name="Dlugosch K.M."/>
        </authorList>
    </citation>
    <scope>NUCLEOTIDE SEQUENCE</scope>
    <source>
        <strain evidence="4">CAN-66</strain>
        <tissue evidence="4">Leaf</tissue>
    </source>
</reference>
<gene>
    <name evidence="4" type="ORF">OSB04_028344</name>
</gene>
<accession>A0AA38T0D9</accession>
<feature type="region of interest" description="Disordered" evidence="2">
    <location>
        <begin position="186"/>
        <end position="225"/>
    </location>
</feature>
<dbReference type="AlphaFoldDB" id="A0AA38T0D9"/>
<feature type="compositionally biased region" description="Basic residues" evidence="2">
    <location>
        <begin position="860"/>
        <end position="875"/>
    </location>
</feature>
<feature type="compositionally biased region" description="Basic residues" evidence="2">
    <location>
        <begin position="656"/>
        <end position="666"/>
    </location>
</feature>
<feature type="region of interest" description="Disordered" evidence="2">
    <location>
        <begin position="623"/>
        <end position="690"/>
    </location>
</feature>
<comment type="caution">
    <text evidence="4">The sequence shown here is derived from an EMBL/GenBank/DDBJ whole genome shotgun (WGS) entry which is preliminary data.</text>
</comment>
<dbReference type="InterPro" id="IPR054722">
    <property type="entry name" value="PolX-like_BBD"/>
</dbReference>
<dbReference type="InterPro" id="IPR001878">
    <property type="entry name" value="Znf_CCHC"/>
</dbReference>
<evidence type="ECO:0000259" key="3">
    <source>
        <dbReference type="PROSITE" id="PS50158"/>
    </source>
</evidence>
<evidence type="ECO:0000313" key="5">
    <source>
        <dbReference type="Proteomes" id="UP001172457"/>
    </source>
</evidence>
<dbReference type="EMBL" id="JARYMX010000007">
    <property type="protein sequence ID" value="KAJ9541838.1"/>
    <property type="molecule type" value="Genomic_DNA"/>
</dbReference>
<feature type="compositionally biased region" description="Basic residues" evidence="2">
    <location>
        <begin position="208"/>
        <end position="225"/>
    </location>
</feature>
<evidence type="ECO:0000256" key="1">
    <source>
        <dbReference type="PROSITE-ProRule" id="PRU00047"/>
    </source>
</evidence>
<feature type="domain" description="CCHC-type" evidence="3">
    <location>
        <begin position="698"/>
        <end position="712"/>
    </location>
</feature>
<feature type="compositionally biased region" description="Basic residues" evidence="2">
    <location>
        <begin position="681"/>
        <end position="690"/>
    </location>
</feature>